<dbReference type="Proteomes" id="UP000001591">
    <property type="component" value="Chromosome"/>
</dbReference>
<organism evidence="2 3">
    <name type="scientific">Rhodospirillum centenum (strain ATCC 51521 / SW)</name>
    <dbReference type="NCBI Taxonomy" id="414684"/>
    <lineage>
        <taxon>Bacteria</taxon>
        <taxon>Pseudomonadati</taxon>
        <taxon>Pseudomonadota</taxon>
        <taxon>Alphaproteobacteria</taxon>
        <taxon>Rhodospirillales</taxon>
        <taxon>Rhodospirillaceae</taxon>
        <taxon>Rhodospirillum</taxon>
    </lineage>
</organism>
<dbReference type="PRINTS" id="PR00038">
    <property type="entry name" value="HTHLUXR"/>
</dbReference>
<dbReference type="Pfam" id="PF00196">
    <property type="entry name" value="GerE"/>
    <property type="match status" value="1"/>
</dbReference>
<dbReference type="PANTHER" id="PTHR45566">
    <property type="entry name" value="HTH-TYPE TRANSCRIPTIONAL REGULATOR YHJB-RELATED"/>
    <property type="match status" value="1"/>
</dbReference>
<evidence type="ECO:0000259" key="1">
    <source>
        <dbReference type="PROSITE" id="PS50043"/>
    </source>
</evidence>
<dbReference type="eggNOG" id="COG2197">
    <property type="taxonomic scope" value="Bacteria"/>
</dbReference>
<dbReference type="SUPFAM" id="SSF46894">
    <property type="entry name" value="C-terminal effector domain of the bipartite response regulators"/>
    <property type="match status" value="1"/>
</dbReference>
<feature type="domain" description="HTH luxR-type" evidence="1">
    <location>
        <begin position="156"/>
        <end position="221"/>
    </location>
</feature>
<dbReference type="KEGG" id="rce:RC1_1405"/>
<dbReference type="CDD" id="cd06170">
    <property type="entry name" value="LuxR_C_like"/>
    <property type="match status" value="1"/>
</dbReference>
<evidence type="ECO:0000313" key="3">
    <source>
        <dbReference type="Proteomes" id="UP000001591"/>
    </source>
</evidence>
<sequence length="231" mass="24858">MSASYLSAMHLLIADPDPTIRLRLKRAAGERGGAFTFAEAAAWTDLHPLCAAQTPDIAIVAEALPGFAPGEIATLRRQFSALSILVVGGEEPERLRSVLKEGASGYLWRGDAVDMLAQALETVRNGGIYIPPLLGLRAGRERLMTSAGPVPAGFFREDAAEHLTPRQRVVLAMIRDRWSNNDIADALGISIGTVKIHITAVFKALGVRNRTQAMVAAERMELPDPGDRPVS</sequence>
<dbReference type="RefSeq" id="WP_012566596.1">
    <property type="nucleotide sequence ID" value="NC_011420.2"/>
</dbReference>
<name>B6IT51_RHOCS</name>
<accession>B6IT51</accession>
<dbReference type="SUPFAM" id="SSF52172">
    <property type="entry name" value="CheY-like"/>
    <property type="match status" value="1"/>
</dbReference>
<dbReference type="InterPro" id="IPR051015">
    <property type="entry name" value="EvgA-like"/>
</dbReference>
<evidence type="ECO:0000313" key="2">
    <source>
        <dbReference type="EMBL" id="ACI98809.1"/>
    </source>
</evidence>
<dbReference type="AlphaFoldDB" id="B6IT51"/>
<dbReference type="InterPro" id="IPR011006">
    <property type="entry name" value="CheY-like_superfamily"/>
</dbReference>
<reference evidence="2 3" key="1">
    <citation type="journal article" date="2010" name="BMC Genomics">
        <title>Metabolic flexibility revealed in the genome of the cyst-forming alpha-1 proteobacterium Rhodospirillum centenum.</title>
        <authorList>
            <person name="Lu Y.K."/>
            <person name="Marden J."/>
            <person name="Han M."/>
            <person name="Swingley W.D."/>
            <person name="Mastrian S.D."/>
            <person name="Chowdhury S.R."/>
            <person name="Hao J."/>
            <person name="Helmy T."/>
            <person name="Kim S."/>
            <person name="Kurdoglu A.A."/>
            <person name="Matthies H.J."/>
            <person name="Rollo D."/>
            <person name="Stothard P."/>
            <person name="Blankenship R.E."/>
            <person name="Bauer C.E."/>
            <person name="Touchman J.W."/>
        </authorList>
    </citation>
    <scope>NUCLEOTIDE SEQUENCE [LARGE SCALE GENOMIC DNA]</scope>
    <source>
        <strain evidence="3">ATCC 51521 / SW</strain>
    </source>
</reference>
<dbReference type="EMBL" id="CP000613">
    <property type="protein sequence ID" value="ACI98809.1"/>
    <property type="molecule type" value="Genomic_DNA"/>
</dbReference>
<dbReference type="GO" id="GO:0003677">
    <property type="term" value="F:DNA binding"/>
    <property type="evidence" value="ECO:0007669"/>
    <property type="project" value="InterPro"/>
</dbReference>
<dbReference type="InterPro" id="IPR016032">
    <property type="entry name" value="Sig_transdc_resp-reg_C-effctor"/>
</dbReference>
<dbReference type="PROSITE" id="PS50043">
    <property type="entry name" value="HTH_LUXR_2"/>
    <property type="match status" value="1"/>
</dbReference>
<protein>
    <submittedName>
        <fullName evidence="2">Two-component transcriptional regulator, putative</fullName>
    </submittedName>
</protein>
<dbReference type="InterPro" id="IPR000792">
    <property type="entry name" value="Tscrpt_reg_LuxR_C"/>
</dbReference>
<dbReference type="OrthoDB" id="9814495at2"/>
<dbReference type="PANTHER" id="PTHR45566:SF1">
    <property type="entry name" value="HTH-TYPE TRANSCRIPTIONAL REGULATOR YHJB-RELATED"/>
    <property type="match status" value="1"/>
</dbReference>
<dbReference type="SMART" id="SM00421">
    <property type="entry name" value="HTH_LUXR"/>
    <property type="match status" value="1"/>
</dbReference>
<dbReference type="GO" id="GO:0006355">
    <property type="term" value="P:regulation of DNA-templated transcription"/>
    <property type="evidence" value="ECO:0007669"/>
    <property type="project" value="InterPro"/>
</dbReference>
<proteinExistence type="predicted"/>
<keyword evidence="3" id="KW-1185">Reference proteome</keyword>
<dbReference type="Gene3D" id="3.40.50.2300">
    <property type="match status" value="1"/>
</dbReference>
<dbReference type="STRING" id="414684.RC1_1405"/>
<gene>
    <name evidence="2" type="ordered locus">RC1_1405</name>
</gene>
<dbReference type="HOGENOM" id="CLU_000445_90_8_5"/>